<dbReference type="InterPro" id="IPR030031">
    <property type="entry name" value="MAGIX"/>
</dbReference>
<dbReference type="PANTHER" id="PTHR47646:SF1">
    <property type="entry name" value="PDZ DOMAIN-CONTAINING PROTEIN MAGIX"/>
    <property type="match status" value="1"/>
</dbReference>
<dbReference type="PROSITE" id="PS50106">
    <property type="entry name" value="PDZ"/>
    <property type="match status" value="1"/>
</dbReference>
<dbReference type="AlphaFoldDB" id="A0A1S3WJ92"/>
<feature type="region of interest" description="Disordered" evidence="1">
    <location>
        <begin position="286"/>
        <end position="380"/>
    </location>
</feature>
<feature type="compositionally biased region" description="Polar residues" evidence="1">
    <location>
        <begin position="319"/>
        <end position="342"/>
    </location>
</feature>
<feature type="domain" description="PDZ" evidence="3">
    <location>
        <begin position="205"/>
        <end position="289"/>
    </location>
</feature>
<dbReference type="GeneID" id="103119181"/>
<dbReference type="SMART" id="SM00228">
    <property type="entry name" value="PDZ"/>
    <property type="match status" value="1"/>
</dbReference>
<evidence type="ECO:0000256" key="1">
    <source>
        <dbReference type="SAM" id="MobiDB-lite"/>
    </source>
</evidence>
<organism evidence="4 5">
    <name type="scientific">Erinaceus europaeus</name>
    <name type="common">Western European hedgehog</name>
    <dbReference type="NCBI Taxonomy" id="9365"/>
    <lineage>
        <taxon>Eukaryota</taxon>
        <taxon>Metazoa</taxon>
        <taxon>Chordata</taxon>
        <taxon>Craniata</taxon>
        <taxon>Vertebrata</taxon>
        <taxon>Euteleostomi</taxon>
        <taxon>Mammalia</taxon>
        <taxon>Eutheria</taxon>
        <taxon>Laurasiatheria</taxon>
        <taxon>Eulipotyphla</taxon>
        <taxon>Erinaceidae</taxon>
        <taxon>Erinaceinae</taxon>
        <taxon>Erinaceus</taxon>
    </lineage>
</organism>
<dbReference type="RefSeq" id="XP_016046446.1">
    <property type="nucleotide sequence ID" value="XM_016190960.2"/>
</dbReference>
<evidence type="ECO:0000256" key="2">
    <source>
        <dbReference type="SAM" id="SignalP"/>
    </source>
</evidence>
<dbReference type="PANTHER" id="PTHR47646">
    <property type="entry name" value="PDZ DOMAIN-CONTAINING PROTEIN MAGIX"/>
    <property type="match status" value="1"/>
</dbReference>
<evidence type="ECO:0000313" key="5">
    <source>
        <dbReference type="RefSeq" id="XP_016046446.1"/>
    </source>
</evidence>
<dbReference type="InterPro" id="IPR001478">
    <property type="entry name" value="PDZ"/>
</dbReference>
<dbReference type="OrthoDB" id="66881at2759"/>
<dbReference type="InParanoid" id="A0A1S3WJ92"/>
<proteinExistence type="predicted"/>
<sequence>MGHCTGLALLTGPAGLIGVQTLAGLQVTAPRAPRVSLAASSPPPPPTPLAGHGAARGGSHQPEGEQRRYLGPQEREWERPCSPSAPPVCAPPLLPTGHSPPPPSGPKARQLLARLDARPLAARAANDMAALVRRAGTTLRLRPKESLSMQDAADIEVTDNRLPNVPLVENGSQHRRVAPCTGMPQVTQGKGHRASKLPPDSSQFCVELVRGPSGFGLTLSSSRGAAGGAPLAIRGLLDDGPAQRCGRLQAGDLVLHINGESTQGLTPAEAMERIQASHSRHLRLVIRRPLETHPGRPKGVSRPPKGDDHSPDPGRQDVQRSCSASISPSQFANSPSVIPQTQVRREPNLQGAADSPAVPPAELGTEGPDDRIPGSPGPWLVPSDERLARALGVPGSAQLLLEVAAGRRRH</sequence>
<gene>
    <name evidence="5" type="primary">MAGIX</name>
</gene>
<dbReference type="Proteomes" id="UP001652624">
    <property type="component" value="Chromosome X"/>
</dbReference>
<keyword evidence="2" id="KW-0732">Signal</keyword>
<protein>
    <submittedName>
        <fullName evidence="5">PDZ domain-containing protein MAGIX isoform X1</fullName>
    </submittedName>
</protein>
<feature type="signal peptide" evidence="2">
    <location>
        <begin position="1"/>
        <end position="18"/>
    </location>
</feature>
<dbReference type="InterPro" id="IPR041489">
    <property type="entry name" value="PDZ_6"/>
</dbReference>
<dbReference type="Gene3D" id="2.30.42.10">
    <property type="match status" value="1"/>
</dbReference>
<feature type="compositionally biased region" description="Basic and acidic residues" evidence="1">
    <location>
        <begin position="304"/>
        <end position="318"/>
    </location>
</feature>
<evidence type="ECO:0000259" key="3">
    <source>
        <dbReference type="PROSITE" id="PS50106"/>
    </source>
</evidence>
<feature type="compositionally biased region" description="Pro residues" evidence="1">
    <location>
        <begin position="83"/>
        <end position="105"/>
    </location>
</feature>
<dbReference type="InterPro" id="IPR036034">
    <property type="entry name" value="PDZ_sf"/>
</dbReference>
<evidence type="ECO:0000313" key="4">
    <source>
        <dbReference type="Proteomes" id="UP001652624"/>
    </source>
</evidence>
<name>A0A1S3WJ92_ERIEU</name>
<dbReference type="FunCoup" id="A0A1S3WJ92">
    <property type="interactions" value="53"/>
</dbReference>
<dbReference type="CTD" id="79917"/>
<feature type="region of interest" description="Disordered" evidence="1">
    <location>
        <begin position="177"/>
        <end position="199"/>
    </location>
</feature>
<feature type="region of interest" description="Disordered" evidence="1">
    <location>
        <begin position="33"/>
        <end position="107"/>
    </location>
</feature>
<dbReference type="SUPFAM" id="SSF50156">
    <property type="entry name" value="PDZ domain-like"/>
    <property type="match status" value="1"/>
</dbReference>
<keyword evidence="4" id="KW-1185">Reference proteome</keyword>
<dbReference type="Pfam" id="PF17820">
    <property type="entry name" value="PDZ_6"/>
    <property type="match status" value="1"/>
</dbReference>
<accession>A0A1S3WJ92</accession>
<dbReference type="STRING" id="9365.ENSEEUP00000008552"/>
<feature type="chain" id="PRO_5010186442" evidence="2">
    <location>
        <begin position="19"/>
        <end position="410"/>
    </location>
</feature>
<feature type="compositionally biased region" description="Basic and acidic residues" evidence="1">
    <location>
        <begin position="62"/>
        <end position="79"/>
    </location>
</feature>
<reference evidence="5" key="1">
    <citation type="submission" date="2025-08" db="UniProtKB">
        <authorList>
            <consortium name="RefSeq"/>
        </authorList>
    </citation>
    <scope>IDENTIFICATION</scope>
</reference>